<keyword evidence="22" id="KW-0472">Membrane</keyword>
<dbReference type="InParanoid" id="A0A6P5KPX9"/>
<dbReference type="SMART" id="SM01394">
    <property type="entry name" value="S_100"/>
    <property type="match status" value="1"/>
</dbReference>
<dbReference type="GO" id="GO:0016209">
    <property type="term" value="F:antioxidant activity"/>
    <property type="evidence" value="ECO:0007669"/>
    <property type="project" value="UniProtKB-KW"/>
</dbReference>
<evidence type="ECO:0000256" key="23">
    <source>
        <dbReference type="ARBA" id="ARBA00023198"/>
    </source>
</evidence>
<evidence type="ECO:0000256" key="21">
    <source>
        <dbReference type="ARBA" id="ARBA00023006"/>
    </source>
</evidence>
<dbReference type="KEGG" id="pcw:110212143"/>
<dbReference type="GeneID" id="110212143"/>
<evidence type="ECO:0000256" key="1">
    <source>
        <dbReference type="ARBA" id="ARBA00004202"/>
    </source>
</evidence>
<evidence type="ECO:0000256" key="19">
    <source>
        <dbReference type="ARBA" id="ARBA00022859"/>
    </source>
</evidence>
<keyword evidence="9" id="KW-0145">Chemotaxis</keyword>
<comment type="subunit">
    <text evidence="27">Homodimer. Preferentially exists as a heterodimer or heterotetramer with S100A8 known as calprotectin (S100A8/A9). S100A9 interacts with ATP2A2. S100A9 interacts with AGER, and with the heterodimeric complex formed by TLR4 and LY96 in the presence of calcium and/or zinc ions. S100A9 binds quinoline-3-carboxamides in the presence of calcium and/or zinc ions. S100A9 interacts with amyloid-beta protein 40. Calprotectin (S100A8/9) interacts with CEACAM3 and tubulin filaments in a calcium-dependent manner. Heterotetrameric calprotectin (S100A8/A9) interacts with ANXA6 and associates with tubulin filaments in activated monocytes. Calprotectin (S100A8/9) interacts with NCF2/P67PHOX, RAC1, RAC2, CYBA and CYBB. Calprotectin (S100A8/9) interacts with NOS2 to form the iNOS-S100A8/A9 transnitrosylase complex; induced by LDL(ox). Calprotectin (S100A8/9) interacts with CD69.</text>
</comment>
<dbReference type="PROSITE" id="PS50222">
    <property type="entry name" value="EF_HAND_2"/>
    <property type="match status" value="1"/>
</dbReference>
<evidence type="ECO:0000256" key="7">
    <source>
        <dbReference type="ARBA" id="ARBA00022481"/>
    </source>
</evidence>
<evidence type="ECO:0000256" key="20">
    <source>
        <dbReference type="ARBA" id="ARBA00022862"/>
    </source>
</evidence>
<keyword evidence="15" id="KW-0479">Metal-binding</keyword>
<dbReference type="GO" id="GO:0070062">
    <property type="term" value="C:extracellular exosome"/>
    <property type="evidence" value="ECO:0007669"/>
    <property type="project" value="TreeGrafter"/>
</dbReference>
<name>A0A6P5KPX9_PHACI</name>
<keyword evidence="30" id="KW-1185">Reference proteome</keyword>
<keyword evidence="10" id="KW-0964">Secreted</keyword>
<evidence type="ECO:0000256" key="13">
    <source>
        <dbReference type="ARBA" id="ARBA00022588"/>
    </source>
</evidence>
<evidence type="ECO:0000256" key="17">
    <source>
        <dbReference type="ARBA" id="ARBA00022833"/>
    </source>
</evidence>
<keyword evidence="20" id="KW-0049">Antioxidant</keyword>
<dbReference type="PANTHER" id="PTHR11639">
    <property type="entry name" value="S100 CALCIUM-BINDING PROTEIN"/>
    <property type="match status" value="1"/>
</dbReference>
<evidence type="ECO:0000313" key="31">
    <source>
        <dbReference type="RefSeq" id="XP_020847685.1"/>
    </source>
</evidence>
<dbReference type="Proteomes" id="UP000515140">
    <property type="component" value="Unplaced"/>
</dbReference>
<dbReference type="RefSeq" id="XP_020847685.1">
    <property type="nucleotide sequence ID" value="XM_020992026.1"/>
</dbReference>
<keyword evidence="16" id="KW-0677">Repeat</keyword>
<accession>A0A6P5KPX9</accession>
<keyword evidence="21" id="KW-0072">Autophagy</keyword>
<evidence type="ECO:0000256" key="28">
    <source>
        <dbReference type="SAM" id="MobiDB-lite"/>
    </source>
</evidence>
<evidence type="ECO:0000256" key="9">
    <source>
        <dbReference type="ARBA" id="ARBA00022500"/>
    </source>
</evidence>
<evidence type="ECO:0000259" key="29">
    <source>
        <dbReference type="PROSITE" id="PS50222"/>
    </source>
</evidence>
<evidence type="ECO:0000256" key="25">
    <source>
        <dbReference type="ARBA" id="ARBA00041898"/>
    </source>
</evidence>
<dbReference type="GO" id="GO:0006915">
    <property type="term" value="P:apoptotic process"/>
    <property type="evidence" value="ECO:0007669"/>
    <property type="project" value="UniProtKB-KW"/>
</dbReference>
<evidence type="ECO:0000256" key="11">
    <source>
        <dbReference type="ARBA" id="ARBA00022529"/>
    </source>
</evidence>
<keyword evidence="11" id="KW-0929">Antimicrobial</keyword>
<evidence type="ECO:0000256" key="2">
    <source>
        <dbReference type="ARBA" id="ARBA00004245"/>
    </source>
</evidence>
<evidence type="ECO:0000256" key="24">
    <source>
        <dbReference type="ARBA" id="ARBA00023212"/>
    </source>
</evidence>
<feature type="region of interest" description="Disordered" evidence="28">
    <location>
        <begin position="90"/>
        <end position="109"/>
    </location>
</feature>
<keyword evidence="18" id="KW-0106">Calcium</keyword>
<sequence length="109" mass="12534">METCSLKSSLKIFVDVFHKYSKISGNLDALNRREMKQLLNKEMPHFIKNSKDLKDVQSLFEELDTNLDSDIDFKEFAVMIARVVMETHEKMHENAPPGKHHGPGLEGPH</sequence>
<comment type="subcellular location">
    <subcellularLocation>
        <location evidence="1">Cell membrane</location>
        <topology evidence="1">Peripheral membrane protein</topology>
    </subcellularLocation>
    <subcellularLocation>
        <location evidence="2">Cytoplasm</location>
        <location evidence="2">Cytoskeleton</location>
    </subcellularLocation>
    <subcellularLocation>
        <location evidence="3">Secreted</location>
    </subcellularLocation>
</comment>
<evidence type="ECO:0000313" key="30">
    <source>
        <dbReference type="Proteomes" id="UP000515140"/>
    </source>
</evidence>
<dbReference type="InterPro" id="IPR013787">
    <property type="entry name" value="S100_Ca-bd_sub"/>
</dbReference>
<dbReference type="CTD" id="6280"/>
<reference evidence="31" key="1">
    <citation type="submission" date="2025-08" db="UniProtKB">
        <authorList>
            <consortium name="RefSeq"/>
        </authorList>
    </citation>
    <scope>IDENTIFICATION</scope>
    <source>
        <tissue evidence="31">Spleen</tissue>
    </source>
</reference>
<keyword evidence="7" id="KW-0488">Methylation</keyword>
<dbReference type="GO" id="GO:0006914">
    <property type="term" value="P:autophagy"/>
    <property type="evidence" value="ECO:0007669"/>
    <property type="project" value="UniProtKB-KW"/>
</dbReference>
<evidence type="ECO:0000256" key="3">
    <source>
        <dbReference type="ARBA" id="ARBA00004613"/>
    </source>
</evidence>
<keyword evidence="8" id="KW-0963">Cytoplasm</keyword>
<dbReference type="AlphaFoldDB" id="A0A6P5KPX9"/>
<evidence type="ECO:0000256" key="16">
    <source>
        <dbReference type="ARBA" id="ARBA00022737"/>
    </source>
</evidence>
<evidence type="ECO:0000256" key="15">
    <source>
        <dbReference type="ARBA" id="ARBA00022723"/>
    </source>
</evidence>
<dbReference type="GO" id="GO:0005886">
    <property type="term" value="C:plasma membrane"/>
    <property type="evidence" value="ECO:0007669"/>
    <property type="project" value="UniProtKB-SubCell"/>
</dbReference>
<feature type="domain" description="EF-hand" evidence="29">
    <location>
        <begin position="51"/>
        <end position="86"/>
    </location>
</feature>
<evidence type="ECO:0000256" key="4">
    <source>
        <dbReference type="ARBA" id="ARBA00007323"/>
    </source>
</evidence>
<keyword evidence="24" id="KW-0206">Cytoskeleton</keyword>
<dbReference type="FunCoup" id="A0A6P5KPX9">
    <property type="interactions" value="691"/>
</dbReference>
<dbReference type="GO" id="GO:0006954">
    <property type="term" value="P:inflammatory response"/>
    <property type="evidence" value="ECO:0007669"/>
    <property type="project" value="UniProtKB-KW"/>
</dbReference>
<dbReference type="PROSITE" id="PS00303">
    <property type="entry name" value="S100_CABP"/>
    <property type="match status" value="1"/>
</dbReference>
<dbReference type="GO" id="GO:0005509">
    <property type="term" value="F:calcium ion binding"/>
    <property type="evidence" value="ECO:0007669"/>
    <property type="project" value="InterPro"/>
</dbReference>
<dbReference type="GO" id="GO:0006935">
    <property type="term" value="P:chemotaxis"/>
    <property type="evidence" value="ECO:0007669"/>
    <property type="project" value="UniProtKB-KW"/>
</dbReference>
<evidence type="ECO:0000256" key="12">
    <source>
        <dbReference type="ARBA" id="ARBA00022553"/>
    </source>
</evidence>
<evidence type="ECO:0000256" key="8">
    <source>
        <dbReference type="ARBA" id="ARBA00022490"/>
    </source>
</evidence>
<keyword evidence="6" id="KW-1003">Cell membrane</keyword>
<dbReference type="SUPFAM" id="SSF47473">
    <property type="entry name" value="EF-hand"/>
    <property type="match status" value="1"/>
</dbReference>
<dbReference type="GO" id="GO:0048306">
    <property type="term" value="F:calcium-dependent protein binding"/>
    <property type="evidence" value="ECO:0007669"/>
    <property type="project" value="TreeGrafter"/>
</dbReference>
<keyword evidence="13" id="KW-0399">Innate immunity</keyword>
<dbReference type="GO" id="GO:0005737">
    <property type="term" value="C:cytoplasm"/>
    <property type="evidence" value="ECO:0007669"/>
    <property type="project" value="TreeGrafter"/>
</dbReference>
<evidence type="ECO:0000256" key="6">
    <source>
        <dbReference type="ARBA" id="ARBA00022475"/>
    </source>
</evidence>
<keyword evidence="19" id="KW-0391">Immunity</keyword>
<dbReference type="InterPro" id="IPR002048">
    <property type="entry name" value="EF_hand_dom"/>
</dbReference>
<evidence type="ECO:0000256" key="27">
    <source>
        <dbReference type="ARBA" id="ARBA00046583"/>
    </source>
</evidence>
<evidence type="ECO:0000256" key="26">
    <source>
        <dbReference type="ARBA" id="ARBA00043081"/>
    </source>
</evidence>
<evidence type="ECO:0000256" key="5">
    <source>
        <dbReference type="ARBA" id="ARBA00014222"/>
    </source>
</evidence>
<proteinExistence type="inferred from homology"/>
<keyword evidence="23" id="KW-0395">Inflammatory response</keyword>
<gene>
    <name evidence="31" type="primary">S100A9</name>
</gene>
<protein>
    <recommendedName>
        <fullName evidence="5">Protein S100-A9</fullName>
    </recommendedName>
    <alternativeName>
        <fullName evidence="25">Calgranulin-B</fullName>
    </alternativeName>
    <alternativeName>
        <fullName evidence="26">S100 calcium-binding protein A9</fullName>
    </alternativeName>
</protein>
<dbReference type="Gene3D" id="1.10.238.10">
    <property type="entry name" value="EF-hand"/>
    <property type="match status" value="1"/>
</dbReference>
<keyword evidence="17" id="KW-0862">Zinc</keyword>
<dbReference type="InterPro" id="IPR001751">
    <property type="entry name" value="S100/CaBP7/8-like_CS"/>
</dbReference>
<dbReference type="InterPro" id="IPR011992">
    <property type="entry name" value="EF-hand-dom_pair"/>
</dbReference>
<evidence type="ECO:0000256" key="22">
    <source>
        <dbReference type="ARBA" id="ARBA00023136"/>
    </source>
</evidence>
<keyword evidence="14" id="KW-0053">Apoptosis</keyword>
<evidence type="ECO:0000256" key="18">
    <source>
        <dbReference type="ARBA" id="ARBA00022837"/>
    </source>
</evidence>
<dbReference type="GO" id="GO:0005856">
    <property type="term" value="C:cytoskeleton"/>
    <property type="evidence" value="ECO:0007669"/>
    <property type="project" value="UniProtKB-SubCell"/>
</dbReference>
<comment type="similarity">
    <text evidence="4">Belongs to the S-100 family.</text>
</comment>
<dbReference type="GO" id="GO:0045087">
    <property type="term" value="P:innate immune response"/>
    <property type="evidence" value="ECO:0007669"/>
    <property type="project" value="UniProtKB-KW"/>
</dbReference>
<organism evidence="30 31">
    <name type="scientific">Phascolarctos cinereus</name>
    <name type="common">Koala</name>
    <dbReference type="NCBI Taxonomy" id="38626"/>
    <lineage>
        <taxon>Eukaryota</taxon>
        <taxon>Metazoa</taxon>
        <taxon>Chordata</taxon>
        <taxon>Craniata</taxon>
        <taxon>Vertebrata</taxon>
        <taxon>Euteleostomi</taxon>
        <taxon>Mammalia</taxon>
        <taxon>Metatheria</taxon>
        <taxon>Diprotodontia</taxon>
        <taxon>Phascolarctidae</taxon>
        <taxon>Phascolarctos</taxon>
    </lineage>
</organism>
<keyword evidence="12" id="KW-0597">Phosphoprotein</keyword>
<dbReference type="GO" id="GO:0043542">
    <property type="term" value="P:endothelial cell migration"/>
    <property type="evidence" value="ECO:0007669"/>
    <property type="project" value="TreeGrafter"/>
</dbReference>
<evidence type="ECO:0000256" key="10">
    <source>
        <dbReference type="ARBA" id="ARBA00022525"/>
    </source>
</evidence>
<dbReference type="PANTHER" id="PTHR11639:SF79">
    <property type="entry name" value="PROTEIN S100-A9"/>
    <property type="match status" value="1"/>
</dbReference>
<dbReference type="Pfam" id="PF01023">
    <property type="entry name" value="S_100"/>
    <property type="match status" value="1"/>
</dbReference>
<evidence type="ECO:0000256" key="14">
    <source>
        <dbReference type="ARBA" id="ARBA00022703"/>
    </source>
</evidence>